<evidence type="ECO:0000313" key="4">
    <source>
        <dbReference type="EMBL" id="SCM21175.1"/>
    </source>
</evidence>
<evidence type="ECO:0000313" key="9">
    <source>
        <dbReference type="Proteomes" id="UP000220214"/>
    </source>
</evidence>
<dbReference type="GO" id="GO:0000796">
    <property type="term" value="C:condensin complex"/>
    <property type="evidence" value="ECO:0007669"/>
    <property type="project" value="InterPro"/>
</dbReference>
<keyword evidence="1" id="KW-0175">Coiled coil</keyword>
<evidence type="ECO:0000313" key="3">
    <source>
        <dbReference type="EMBL" id="CXI32775.1"/>
    </source>
</evidence>
<dbReference type="Proteomes" id="UP000516480">
    <property type="component" value="Chromosome 8"/>
</dbReference>
<feature type="compositionally biased region" description="Low complexity" evidence="2">
    <location>
        <begin position="1397"/>
        <end position="1409"/>
    </location>
</feature>
<evidence type="ECO:0000313" key="6">
    <source>
        <dbReference type="EMBL" id="SCO59685.1"/>
    </source>
</evidence>
<feature type="region of interest" description="Disordered" evidence="2">
    <location>
        <begin position="1"/>
        <end position="21"/>
    </location>
</feature>
<gene>
    <name evidence="3" type="ORF">PBK173_000160900</name>
    <name evidence="5" type="ORF">PBNK65E_000153900</name>
    <name evidence="4" type="ORF">PBNK65NY_000153100</name>
    <name evidence="6" type="ORF">PBSP11RLL_000153100</name>
</gene>
<feature type="region of interest" description="Disordered" evidence="2">
    <location>
        <begin position="1381"/>
        <end position="1416"/>
    </location>
</feature>
<feature type="compositionally biased region" description="Polar residues" evidence="2">
    <location>
        <begin position="1782"/>
        <end position="1796"/>
    </location>
</feature>
<evidence type="ECO:0000256" key="1">
    <source>
        <dbReference type="SAM" id="Coils"/>
    </source>
</evidence>
<evidence type="ECO:0000313" key="10">
    <source>
        <dbReference type="Proteomes" id="UP000516480"/>
    </source>
</evidence>
<evidence type="ECO:0000313" key="5">
    <source>
        <dbReference type="EMBL" id="SCN24506.1"/>
    </source>
</evidence>
<proteinExistence type="predicted"/>
<dbReference type="EMBL" id="LT614634">
    <property type="protein sequence ID" value="SCN24506.1"/>
    <property type="molecule type" value="Genomic_DNA"/>
</dbReference>
<evidence type="ECO:0000313" key="8">
    <source>
        <dbReference type="Proteomes" id="UP000219974"/>
    </source>
</evidence>
<dbReference type="GO" id="GO:0000793">
    <property type="term" value="C:condensed chromosome"/>
    <property type="evidence" value="ECO:0007669"/>
    <property type="project" value="TreeGrafter"/>
</dbReference>
<reference evidence="3 7" key="1">
    <citation type="submission" date="2016-02" db="EMBL/GenBank/DDBJ databases">
        <authorList>
            <consortium name="Pathogen Informatics"/>
        </authorList>
    </citation>
    <scope>NUCLEOTIDE SEQUENCE [LARGE SCALE GENOMIC DNA]</scope>
    <source>
        <strain evidence="3 7">K173</strain>
        <strain evidence="4 10">NK65 ny</strain>
        <strain evidence="5 9">NK65e</strain>
        <strain evidence="6 8">SP11 RLL</strain>
    </source>
</reference>
<evidence type="ECO:0008006" key="11">
    <source>
        <dbReference type="Google" id="ProtNLM"/>
    </source>
</evidence>
<dbReference type="EMBL" id="LT608272">
    <property type="protein sequence ID" value="SCO59685.1"/>
    <property type="molecule type" value="Genomic_DNA"/>
</dbReference>
<dbReference type="EMBL" id="LT160028">
    <property type="protein sequence ID" value="CXI32775.1"/>
    <property type="molecule type" value="Genomic_DNA"/>
</dbReference>
<organism evidence="3 7">
    <name type="scientific">Plasmodium berghei</name>
    <dbReference type="NCBI Taxonomy" id="5821"/>
    <lineage>
        <taxon>Eukaryota</taxon>
        <taxon>Sar</taxon>
        <taxon>Alveolata</taxon>
        <taxon>Apicomplexa</taxon>
        <taxon>Aconoidasida</taxon>
        <taxon>Haemosporida</taxon>
        <taxon>Plasmodiidae</taxon>
        <taxon>Plasmodium</taxon>
        <taxon>Plasmodium (Vinckeia)</taxon>
    </lineage>
</organism>
<feature type="region of interest" description="Disordered" evidence="2">
    <location>
        <begin position="760"/>
        <end position="793"/>
    </location>
</feature>
<dbReference type="EMBL" id="LT608144">
    <property type="protein sequence ID" value="SCM21175.1"/>
    <property type="molecule type" value="Genomic_DNA"/>
</dbReference>
<feature type="compositionally biased region" description="Low complexity" evidence="2">
    <location>
        <begin position="1807"/>
        <end position="1820"/>
    </location>
</feature>
<dbReference type="Proteomes" id="UP000219974">
    <property type="component" value="Chromosome 8"/>
</dbReference>
<protein>
    <recommendedName>
        <fullName evidence="11">Merozoite organizing protein</fullName>
    </recommendedName>
</protein>
<dbReference type="PANTHER" id="PTHR14418">
    <property type="entry name" value="CONDENSIN COMPLEX SUBUNIT 3-RELATED"/>
    <property type="match status" value="1"/>
</dbReference>
<evidence type="ECO:0000256" key="2">
    <source>
        <dbReference type="SAM" id="MobiDB-lite"/>
    </source>
</evidence>
<dbReference type="InterPro" id="IPR027165">
    <property type="entry name" value="CND3"/>
</dbReference>
<sequence length="1842" mass="216112">MMNYHKLKKGYGDKKNSNKNNNDHLSNLTDLKIKNDNIHIQNIIRTIYYVYTNKYDGETCFSYIKDVLKNIIKGDVYDVKRKKYINEYCIYELCSRIILNIIKGSEKDDNFNKIMEFLFDILYYCDILQSEKKNKQKKRINNGGLDNSDDAIQEYELITKLWNRLLNNIFLKDKKQRINLCKVIKCLVKKACALQIDVSNKLCKKHVNIFLSLLNDKDHNIRILCLNILEPFQDFNTRASYLKCLDDINNNVRINAIKNISINVDDVTNAGDTTGGGNNYELLIILKVFLVRINDINHNVRIAIYEKLKNYYFYIPSDMKFELLLSGLNDKDKSVRDSCYNMILHWVQLFDDKVENLLLHLISSDIDNDIIVEQICKMHLHNVKKGSIKTMSMDFSDVKQGYRSTYEDFKTINDNLEEKENNKNDKTSTNNNELENIEKDNIENTGPFNEEWFNSCINNLFSLNTAELYMFRIYVQHFSTDQEKEKIDALNVVNTIYYYLNLSKFNEKLYYSRKNYINCVENDKRDQEENVNMICTCGKNKIDIKMLEENRKQNFIRTLKFDDNYCDKCIYYRAVKMMNQEFDENEINSDSNGIKHNDNNSCPYEYVLINEDNINENYQYICNIKNLLLLCKYIDIIEIYQVEKILQCCSTILLKGPLREIIIKCMLNNTGVNYYKLQKGHITCAYWLSNSYIYSCLELLKQMIYIKYKNLNPNEIEINFTNHILTIISEIKEPFENTDNDSAFMDNKINITKHLGEEEDMDLSPYERRRKENEEEMNSEELEKKKNKKKRNSTDMIQGVYDIKEKKKDAEKKNSLSITFSSIMNVENDVIFDIIRKKNLNTLSIEHLLLLCKKMQHKLDVTEAKIKDLTEMERERNSESIQKSNEGNHYISGNNNNNALNQVDGNVISVFHEQIIMNTQIFLKQITMLGLLRLELKRRWLRILFILECFLCKSKSHCSFDSGLREFPNELLLPALNFCCSIMPEWDDKEIEDQFYDIIVSKCLGNWCMFINNDDELKKQIHAYKTAIVDTCEVLNNCLLNIEKVHEDIYPNIYKKANMDIMNQLDGRIGNGGNYNIDEDIQIGGKKKLDNEEGKVGNNIFYEYNPPNEGLLNYFATNQNAWYDYKELLEKLEINTLRCEIYICVLGDLLMTHPHLGNDKLIIEAIENLWDYLFGSVNTSKYIQSISLRVCCKLLLTEYLGNYIYQLNNDALYLLIRNSSGKLRALFEMCFLLSPSTYNCVQDFKKISTYNITNINCHDKMFLLSIFSMYPSMSNTNMLVFHYTLEDVIIKTSEGVLKYKLKTTNFTNILTFMIFTILHKANIEFLCSNFPKYIKWMLLIIIEKGIDLTSRSNIIQLVYKIIQIYLFHNIKEMKNVTKTNGYQNKEAKKRGRKKKQINNNTYKINNTGNDDSDSENGETDLLADCIDGIEGENNKTENNKDNSTIFFKNAQKNVNAALKDLRTFYVLINFCMHSSDILKSRNEIKYCEILKEIIDKKIEQTKNYFIKKKLITNNYNNAENADTMDTYEKGEKNEENTSNGNILNLTELNSLKEENIYEEIIIDYSNYIENITSRTFSYPIVPRASFHNNERMTIDDILNQINSYNVKKIINKNDFETPRTTVRTNNEIAKKKINKQDIHTNINSDHDNYKELEEHNFKDGEFEIEMEKELKINNNDDILFESQNMISNPKSTIQNNDEKNIDTSNFINSNVNLENDNKIAEKNNEEIKSCNRTSSIQTNSDKVYNTRRSSLRISVQKKNNDLSNIDKEIKNNKLYDLNLTSSEDTPVKSENSSFIEYNSDKDESDINDNNSYSSSNSNDSTAMTFRRLNKLRRTSYTDVISK</sequence>
<dbReference type="InterPro" id="IPR016024">
    <property type="entry name" value="ARM-type_fold"/>
</dbReference>
<evidence type="ECO:0000313" key="7">
    <source>
        <dbReference type="Proteomes" id="UP000069549"/>
    </source>
</evidence>
<dbReference type="OMA" id="CSIMPEW"/>
<feature type="compositionally biased region" description="Basic residues" evidence="2">
    <location>
        <begin position="1387"/>
        <end position="1396"/>
    </location>
</feature>
<dbReference type="Proteomes" id="UP000220214">
    <property type="component" value="Chromosome 8"/>
</dbReference>
<feature type="region of interest" description="Disordered" evidence="2">
    <location>
        <begin position="1782"/>
        <end position="1820"/>
    </location>
</feature>
<accession>A0A122I5F3</accession>
<dbReference type="InterPro" id="IPR011989">
    <property type="entry name" value="ARM-like"/>
</dbReference>
<dbReference type="Proteomes" id="UP000069549">
    <property type="component" value="Chromosome 8"/>
</dbReference>
<dbReference type="Gene3D" id="1.25.10.10">
    <property type="entry name" value="Leucine-rich Repeat Variant"/>
    <property type="match status" value="1"/>
</dbReference>
<name>A0A122I5F3_PLABE</name>
<dbReference type="PANTHER" id="PTHR14418:SF5">
    <property type="entry name" value="CONDENSIN COMPLEX SUBUNIT 3"/>
    <property type="match status" value="1"/>
</dbReference>
<dbReference type="GO" id="GO:0007076">
    <property type="term" value="P:mitotic chromosome condensation"/>
    <property type="evidence" value="ECO:0007669"/>
    <property type="project" value="InterPro"/>
</dbReference>
<feature type="coiled-coil region" evidence="1">
    <location>
        <begin position="406"/>
        <end position="437"/>
    </location>
</feature>
<dbReference type="VEuPathDB" id="PlasmoDB:PBANKA_0818000"/>
<dbReference type="SUPFAM" id="SSF48371">
    <property type="entry name" value="ARM repeat"/>
    <property type="match status" value="1"/>
</dbReference>